<proteinExistence type="predicted"/>
<comment type="caution">
    <text evidence="1">The sequence shown here is derived from an EMBL/GenBank/DDBJ whole genome shotgun (WGS) entry which is preliminary data.</text>
</comment>
<reference evidence="1" key="2">
    <citation type="submission" date="2020-11" db="EMBL/GenBank/DDBJ databases">
        <authorList>
            <person name="McCartney M.A."/>
            <person name="Auch B."/>
            <person name="Kono T."/>
            <person name="Mallez S."/>
            <person name="Becker A."/>
            <person name="Gohl D.M."/>
            <person name="Silverstein K.A.T."/>
            <person name="Koren S."/>
            <person name="Bechman K.B."/>
            <person name="Herman A."/>
            <person name="Abrahante J.E."/>
            <person name="Garbe J."/>
        </authorList>
    </citation>
    <scope>NUCLEOTIDE SEQUENCE</scope>
    <source>
        <strain evidence="1">Duluth1</strain>
        <tissue evidence="1">Whole animal</tissue>
    </source>
</reference>
<reference evidence="1" key="1">
    <citation type="journal article" date="2019" name="bioRxiv">
        <title>The Genome of the Zebra Mussel, Dreissena polymorpha: A Resource for Invasive Species Research.</title>
        <authorList>
            <person name="McCartney M.A."/>
            <person name="Auch B."/>
            <person name="Kono T."/>
            <person name="Mallez S."/>
            <person name="Zhang Y."/>
            <person name="Obille A."/>
            <person name="Becker A."/>
            <person name="Abrahante J.E."/>
            <person name="Garbe J."/>
            <person name="Badalamenti J.P."/>
            <person name="Herman A."/>
            <person name="Mangelson H."/>
            <person name="Liachko I."/>
            <person name="Sullivan S."/>
            <person name="Sone E.D."/>
            <person name="Koren S."/>
            <person name="Silverstein K.A.T."/>
            <person name="Beckman K.B."/>
            <person name="Gohl D.M."/>
        </authorList>
    </citation>
    <scope>NUCLEOTIDE SEQUENCE</scope>
    <source>
        <strain evidence="1">Duluth1</strain>
        <tissue evidence="1">Whole animal</tissue>
    </source>
</reference>
<dbReference type="AlphaFoldDB" id="A0A9D4QKS3"/>
<gene>
    <name evidence="1" type="ORF">DPMN_107168</name>
</gene>
<evidence type="ECO:0000313" key="1">
    <source>
        <dbReference type="EMBL" id="KAH3833852.1"/>
    </source>
</evidence>
<dbReference type="Proteomes" id="UP000828390">
    <property type="component" value="Unassembled WGS sequence"/>
</dbReference>
<name>A0A9D4QKS3_DREPO</name>
<accession>A0A9D4QKS3</accession>
<keyword evidence="2" id="KW-1185">Reference proteome</keyword>
<organism evidence="1 2">
    <name type="scientific">Dreissena polymorpha</name>
    <name type="common">Zebra mussel</name>
    <name type="synonym">Mytilus polymorpha</name>
    <dbReference type="NCBI Taxonomy" id="45954"/>
    <lineage>
        <taxon>Eukaryota</taxon>
        <taxon>Metazoa</taxon>
        <taxon>Spiralia</taxon>
        <taxon>Lophotrochozoa</taxon>
        <taxon>Mollusca</taxon>
        <taxon>Bivalvia</taxon>
        <taxon>Autobranchia</taxon>
        <taxon>Heteroconchia</taxon>
        <taxon>Euheterodonta</taxon>
        <taxon>Imparidentia</taxon>
        <taxon>Neoheterodontei</taxon>
        <taxon>Myida</taxon>
        <taxon>Dreissenoidea</taxon>
        <taxon>Dreissenidae</taxon>
        <taxon>Dreissena</taxon>
    </lineage>
</organism>
<sequence length="93" mass="10899">MVRRCVWSVYTERDSEGPPMCLVHVYRKRQRGSADVFGPCIQKETVKDRRCVLPVYTEKDSEEARYRVVILAQSHQHSTGMLNREELVNCENQ</sequence>
<dbReference type="EMBL" id="JAIWYP010000004">
    <property type="protein sequence ID" value="KAH3833852.1"/>
    <property type="molecule type" value="Genomic_DNA"/>
</dbReference>
<protein>
    <submittedName>
        <fullName evidence="1">Uncharacterized protein</fullName>
    </submittedName>
</protein>
<evidence type="ECO:0000313" key="2">
    <source>
        <dbReference type="Proteomes" id="UP000828390"/>
    </source>
</evidence>